<evidence type="ECO:0008006" key="4">
    <source>
        <dbReference type="Google" id="ProtNLM"/>
    </source>
</evidence>
<keyword evidence="1" id="KW-1133">Transmembrane helix</keyword>
<gene>
    <name evidence="2" type="ORF">C7C56_017685</name>
</gene>
<feature type="transmembrane region" description="Helical" evidence="1">
    <location>
        <begin position="50"/>
        <end position="70"/>
    </location>
</feature>
<feature type="transmembrane region" description="Helical" evidence="1">
    <location>
        <begin position="77"/>
        <end position="95"/>
    </location>
</feature>
<dbReference type="OrthoDB" id="5005871at2"/>
<keyword evidence="1" id="KW-0472">Membrane</keyword>
<evidence type="ECO:0000313" key="3">
    <source>
        <dbReference type="Proteomes" id="UP000241421"/>
    </source>
</evidence>
<organism evidence="2 3">
    <name type="scientific">Massilia glaciei</name>
    <dbReference type="NCBI Taxonomy" id="1524097"/>
    <lineage>
        <taxon>Bacteria</taxon>
        <taxon>Pseudomonadati</taxon>
        <taxon>Pseudomonadota</taxon>
        <taxon>Betaproteobacteria</taxon>
        <taxon>Burkholderiales</taxon>
        <taxon>Oxalobacteraceae</taxon>
        <taxon>Telluria group</taxon>
        <taxon>Massilia</taxon>
    </lineage>
</organism>
<dbReference type="RefSeq" id="WP_106758690.1">
    <property type="nucleotide sequence ID" value="NZ_PXWF02000254.1"/>
</dbReference>
<dbReference type="EMBL" id="PXWF02000254">
    <property type="protein sequence ID" value="PWF45440.1"/>
    <property type="molecule type" value="Genomic_DNA"/>
</dbReference>
<sequence length="117" mass="12766">MLYAAACIITLLALAHSWLGERHILIRLFRRGILPKVLGTEEFTKGTLRFVWHFTSLIALGFAALLVQIAGGVPAPALAPTIGWTLIVAGILPLVFTRGRHLSWIFLFAAGALCLFD</sequence>
<keyword evidence="1" id="KW-0812">Transmembrane</keyword>
<evidence type="ECO:0000313" key="2">
    <source>
        <dbReference type="EMBL" id="PWF45440.1"/>
    </source>
</evidence>
<comment type="caution">
    <text evidence="2">The sequence shown here is derived from an EMBL/GenBank/DDBJ whole genome shotgun (WGS) entry which is preliminary data.</text>
</comment>
<dbReference type="AlphaFoldDB" id="A0A2U2HHP0"/>
<accession>A0A2U2HHP0</accession>
<name>A0A2U2HHP0_9BURK</name>
<reference evidence="2 3" key="1">
    <citation type="submission" date="2018-04" db="EMBL/GenBank/DDBJ databases">
        <title>Massilia violaceinigra sp. nov., a novel purple-pigmented bacterium isolated from Tianshan glacier, Xinjiang, China.</title>
        <authorList>
            <person name="Wang H."/>
        </authorList>
    </citation>
    <scope>NUCLEOTIDE SEQUENCE [LARGE SCALE GENOMIC DNA]</scope>
    <source>
        <strain evidence="2 3">B448-2</strain>
    </source>
</reference>
<keyword evidence="3" id="KW-1185">Reference proteome</keyword>
<proteinExistence type="predicted"/>
<protein>
    <recommendedName>
        <fullName evidence="4">DUF3325 domain-containing protein</fullName>
    </recommendedName>
</protein>
<dbReference type="Proteomes" id="UP000241421">
    <property type="component" value="Unassembled WGS sequence"/>
</dbReference>
<evidence type="ECO:0000256" key="1">
    <source>
        <dbReference type="SAM" id="Phobius"/>
    </source>
</evidence>